<dbReference type="InterPro" id="IPR014353">
    <property type="entry name" value="Membr-bd_ADH_cyt_c"/>
</dbReference>
<dbReference type="GO" id="GO:0009055">
    <property type="term" value="F:electron transfer activity"/>
    <property type="evidence" value="ECO:0007669"/>
    <property type="project" value="InterPro"/>
</dbReference>
<keyword evidence="15" id="KW-1185">Reference proteome</keyword>
<keyword evidence="2" id="KW-1003">Cell membrane</keyword>
<feature type="binding site" description="covalent" evidence="9">
    <location>
        <position position="209"/>
    </location>
    <ligand>
        <name>heme c</name>
        <dbReference type="ChEBI" id="CHEBI:61717"/>
        <label>2</label>
    </ligand>
</feature>
<keyword evidence="8 12" id="KW-0472">Membrane</keyword>
<dbReference type="OrthoDB" id="9811281at2"/>
<evidence type="ECO:0000256" key="8">
    <source>
        <dbReference type="ARBA" id="ARBA00023136"/>
    </source>
</evidence>
<dbReference type="PIRSF" id="PIRSF000018">
    <property type="entry name" value="Mb_ADH_cyt_c"/>
    <property type="match status" value="1"/>
</dbReference>
<dbReference type="PANTHER" id="PTHR35008:SF8">
    <property type="entry name" value="ALCOHOL DEHYDROGENASE CYTOCHROME C SUBUNIT"/>
    <property type="match status" value="1"/>
</dbReference>
<proteinExistence type="predicted"/>
<dbReference type="Gene3D" id="1.10.760.10">
    <property type="entry name" value="Cytochrome c-like domain"/>
    <property type="match status" value="2"/>
</dbReference>
<keyword evidence="4 10" id="KW-0479">Metal-binding</keyword>
<dbReference type="SUPFAM" id="SSF46626">
    <property type="entry name" value="Cytochrome c"/>
    <property type="match status" value="3"/>
</dbReference>
<dbReference type="Pfam" id="PF00034">
    <property type="entry name" value="Cytochrom_C"/>
    <property type="match status" value="1"/>
</dbReference>
<comment type="subcellular location">
    <subcellularLocation>
        <location evidence="1">Cell membrane</location>
    </subcellularLocation>
</comment>
<evidence type="ECO:0000313" key="14">
    <source>
        <dbReference type="EMBL" id="KRR30441.1"/>
    </source>
</evidence>
<sequence>MRASTRIIAGIVAAVLIAAAVAAFAIVWRPAIAGIDPPDPQSFDAALVKRGRDLAAIGNCSDCHTPRGAKNFAGGLPVPTPFGTIFSTNITPDPETGIGRWSEAAFRRAMRSGVNREGQHLYPTFPYDHFTNVSDEDDRALYAFLMTRQPVRAAPRENQLSFPFNQRLAIAGWKLLFLRHDTYRPDPRQSAEWNRGAYLVEGLAHCGACHTPRNALGAERVSARFAGGDVDDWHAYAINEQSRSPVPWTADALFTYLREGWHPDHGTARGPMAKVVSNLSSVPASDVRAIAVYTASVSGTPTSGRTGPSEDALARAKKASQTNPVGASIYTAACASCHEGGRPLPYGGVDLGLSTAISSPDPRNLANIVLSGIDAVEGERSPIMPGFAASMNDDQVSALLNYLRARFSDQSAWTDLKKTIAEARRTQTVFLQTSPAPRNAPADPQQREKP</sequence>
<feature type="domain" description="Cytochrome c" evidence="13">
    <location>
        <begin position="321"/>
        <end position="407"/>
    </location>
</feature>
<feature type="binding site" description="covalent" evidence="9">
    <location>
        <position position="60"/>
    </location>
    <ligand>
        <name>heme c</name>
        <dbReference type="ChEBI" id="CHEBI:61717"/>
        <label>1</label>
    </ligand>
</feature>
<dbReference type="PANTHER" id="PTHR35008">
    <property type="entry name" value="BLL4482 PROTEIN-RELATED"/>
    <property type="match status" value="1"/>
</dbReference>
<gene>
    <name evidence="14" type="ORF">CQ13_02050</name>
</gene>
<evidence type="ECO:0000256" key="11">
    <source>
        <dbReference type="SAM" id="MobiDB-lite"/>
    </source>
</evidence>
<dbReference type="GO" id="GO:0016614">
    <property type="term" value="F:oxidoreductase activity, acting on CH-OH group of donors"/>
    <property type="evidence" value="ECO:0007669"/>
    <property type="project" value="InterPro"/>
</dbReference>
<dbReference type="InterPro" id="IPR051459">
    <property type="entry name" value="Cytochrome_c-type_DH"/>
</dbReference>
<dbReference type="GO" id="GO:0005886">
    <property type="term" value="C:plasma membrane"/>
    <property type="evidence" value="ECO:0007669"/>
    <property type="project" value="UniProtKB-SubCell"/>
</dbReference>
<evidence type="ECO:0000256" key="7">
    <source>
        <dbReference type="ARBA" id="ARBA00023004"/>
    </source>
</evidence>
<dbReference type="GO" id="GO:0020037">
    <property type="term" value="F:heme binding"/>
    <property type="evidence" value="ECO:0007669"/>
    <property type="project" value="InterPro"/>
</dbReference>
<dbReference type="Pfam" id="PF13442">
    <property type="entry name" value="Cytochrome_CBB3"/>
    <property type="match status" value="1"/>
</dbReference>
<dbReference type="AlphaFoldDB" id="A0A0R3NDR1"/>
<keyword evidence="7 10" id="KW-0408">Iron</keyword>
<name>A0A0R3NDR1_9BRAD</name>
<feature type="domain" description="Cytochrome c" evidence="13">
    <location>
        <begin position="191"/>
        <end position="298"/>
    </location>
</feature>
<feature type="binding site" description="axial binding residue" evidence="10">
    <location>
        <position position="338"/>
    </location>
    <ligand>
        <name>heme c</name>
        <dbReference type="ChEBI" id="CHEBI:61717"/>
        <label>3</label>
    </ligand>
    <ligandPart>
        <name>Fe</name>
        <dbReference type="ChEBI" id="CHEBI:18248"/>
    </ligandPart>
</feature>
<keyword evidence="5" id="KW-0732">Signal</keyword>
<feature type="binding site" description="covalent" evidence="9">
    <location>
        <position position="63"/>
    </location>
    <ligand>
        <name>heme c</name>
        <dbReference type="ChEBI" id="CHEBI:61717"/>
        <label>1</label>
    </ligand>
</feature>
<evidence type="ECO:0000256" key="6">
    <source>
        <dbReference type="ARBA" id="ARBA00022737"/>
    </source>
</evidence>
<feature type="binding site" description="covalent" evidence="9">
    <location>
        <position position="334"/>
    </location>
    <ligand>
        <name>heme c</name>
        <dbReference type="ChEBI" id="CHEBI:61717"/>
        <label>3</label>
    </ligand>
</feature>
<dbReference type="GO" id="GO:0005506">
    <property type="term" value="F:iron ion binding"/>
    <property type="evidence" value="ECO:0007669"/>
    <property type="project" value="InterPro"/>
</dbReference>
<evidence type="ECO:0000256" key="10">
    <source>
        <dbReference type="PIRSR" id="PIRSR000018-51"/>
    </source>
</evidence>
<evidence type="ECO:0000256" key="9">
    <source>
        <dbReference type="PIRSR" id="PIRSR000018-50"/>
    </source>
</evidence>
<evidence type="ECO:0000313" key="15">
    <source>
        <dbReference type="Proteomes" id="UP000052023"/>
    </source>
</evidence>
<accession>A0A0R3NDR1</accession>
<evidence type="ECO:0000256" key="1">
    <source>
        <dbReference type="ARBA" id="ARBA00004236"/>
    </source>
</evidence>
<comment type="caution">
    <text evidence="14">The sequence shown here is derived from an EMBL/GenBank/DDBJ whole genome shotgun (WGS) entry which is preliminary data.</text>
</comment>
<evidence type="ECO:0000256" key="12">
    <source>
        <dbReference type="SAM" id="Phobius"/>
    </source>
</evidence>
<dbReference type="InterPro" id="IPR009056">
    <property type="entry name" value="Cyt_c-like_dom"/>
</dbReference>
<dbReference type="Proteomes" id="UP000052023">
    <property type="component" value="Unassembled WGS sequence"/>
</dbReference>
<organism evidence="14 15">
    <name type="scientific">Bradyrhizobium retamae</name>
    <dbReference type="NCBI Taxonomy" id="1300035"/>
    <lineage>
        <taxon>Bacteria</taxon>
        <taxon>Pseudomonadati</taxon>
        <taxon>Pseudomonadota</taxon>
        <taxon>Alphaproteobacteria</taxon>
        <taxon>Hyphomicrobiales</taxon>
        <taxon>Nitrobacteraceae</taxon>
        <taxon>Bradyrhizobium</taxon>
    </lineage>
</organism>
<evidence type="ECO:0000256" key="5">
    <source>
        <dbReference type="ARBA" id="ARBA00022729"/>
    </source>
</evidence>
<keyword evidence="12" id="KW-0812">Transmembrane</keyword>
<feature type="domain" description="Cytochrome c" evidence="13">
    <location>
        <begin position="46"/>
        <end position="149"/>
    </location>
</feature>
<feature type="binding site" description="axial binding residue" evidence="10">
    <location>
        <position position="210"/>
    </location>
    <ligand>
        <name>heme c</name>
        <dbReference type="ChEBI" id="CHEBI:61717"/>
        <label>2</label>
    </ligand>
    <ligandPart>
        <name>Fe</name>
        <dbReference type="ChEBI" id="CHEBI:18248"/>
    </ligandPart>
</feature>
<protein>
    <submittedName>
        <fullName evidence="14">Alcohol dehydrogenase</fullName>
    </submittedName>
</protein>
<keyword evidence="3 9" id="KW-0349">Heme</keyword>
<evidence type="ECO:0000259" key="13">
    <source>
        <dbReference type="PROSITE" id="PS51007"/>
    </source>
</evidence>
<keyword evidence="12" id="KW-1133">Transmembrane helix</keyword>
<reference evidence="14 15" key="1">
    <citation type="submission" date="2014-03" db="EMBL/GenBank/DDBJ databases">
        <title>Bradyrhizobium valentinum sp. nov., isolated from effective nodules of Lupinus mariae-josephae, a lupine endemic of basic-lime soils in Eastern Spain.</title>
        <authorList>
            <person name="Duran D."/>
            <person name="Rey L."/>
            <person name="Navarro A."/>
            <person name="Busquets A."/>
            <person name="Imperial J."/>
            <person name="Ruiz-Argueso T."/>
        </authorList>
    </citation>
    <scope>NUCLEOTIDE SEQUENCE [LARGE SCALE GENOMIC DNA]</scope>
    <source>
        <strain evidence="14 15">Ro19</strain>
    </source>
</reference>
<dbReference type="InterPro" id="IPR036909">
    <property type="entry name" value="Cyt_c-like_dom_sf"/>
</dbReference>
<feature type="region of interest" description="Disordered" evidence="11">
    <location>
        <begin position="431"/>
        <end position="450"/>
    </location>
</feature>
<feature type="binding site" description="covalent" evidence="9">
    <location>
        <position position="206"/>
    </location>
    <ligand>
        <name>heme c</name>
        <dbReference type="ChEBI" id="CHEBI:61717"/>
        <label>2</label>
    </ligand>
</feature>
<evidence type="ECO:0000256" key="4">
    <source>
        <dbReference type="ARBA" id="ARBA00022723"/>
    </source>
</evidence>
<evidence type="ECO:0000256" key="3">
    <source>
        <dbReference type="ARBA" id="ARBA00022617"/>
    </source>
</evidence>
<comment type="cofactor">
    <cofactor evidence="9">
        <name>heme c</name>
        <dbReference type="ChEBI" id="CHEBI:61717"/>
    </cofactor>
    <text evidence="9">Binds 3 heme c groups covalently per subunit.</text>
</comment>
<feature type="binding site" description="covalent" evidence="9">
    <location>
        <position position="337"/>
    </location>
    <ligand>
        <name>heme c</name>
        <dbReference type="ChEBI" id="CHEBI:61717"/>
        <label>3</label>
    </ligand>
</feature>
<dbReference type="PROSITE" id="PS51007">
    <property type="entry name" value="CYTC"/>
    <property type="match status" value="3"/>
</dbReference>
<dbReference type="EMBL" id="LLYA01000001">
    <property type="protein sequence ID" value="KRR30441.1"/>
    <property type="molecule type" value="Genomic_DNA"/>
</dbReference>
<dbReference type="RefSeq" id="WP_057841321.1">
    <property type="nucleotide sequence ID" value="NZ_LLYA01000001.1"/>
</dbReference>
<feature type="binding site" description="axial binding residue" evidence="10">
    <location>
        <position position="64"/>
    </location>
    <ligand>
        <name>heme c</name>
        <dbReference type="ChEBI" id="CHEBI:61717"/>
        <label>1</label>
    </ligand>
    <ligandPart>
        <name>Fe</name>
        <dbReference type="ChEBI" id="CHEBI:18248"/>
    </ligandPart>
</feature>
<keyword evidence="6" id="KW-0677">Repeat</keyword>
<evidence type="ECO:0000256" key="2">
    <source>
        <dbReference type="ARBA" id="ARBA00022475"/>
    </source>
</evidence>
<feature type="transmembrane region" description="Helical" evidence="12">
    <location>
        <begin position="7"/>
        <end position="28"/>
    </location>
</feature>